<evidence type="ECO:0000256" key="7">
    <source>
        <dbReference type="ARBA" id="ARBA00022729"/>
    </source>
</evidence>
<evidence type="ECO:0000256" key="17">
    <source>
        <dbReference type="ARBA" id="ARBA00047273"/>
    </source>
</evidence>
<evidence type="ECO:0000256" key="8">
    <source>
        <dbReference type="ARBA" id="ARBA00022824"/>
    </source>
</evidence>
<dbReference type="PANTHER" id="PTHR13398">
    <property type="entry name" value="GDP-FUCOSE PROTEIN O-FUCOSYLTRANSFERASE 2"/>
    <property type="match status" value="1"/>
</dbReference>
<feature type="chain" id="PRO_5041954043" description="GDP-fucose protein O-fucosyltransferase 2" evidence="19">
    <location>
        <begin position="27"/>
        <end position="436"/>
    </location>
</feature>
<dbReference type="EC" id="2.4.1.221" evidence="4"/>
<evidence type="ECO:0000256" key="11">
    <source>
        <dbReference type="ARBA" id="ARBA00023180"/>
    </source>
</evidence>
<evidence type="ECO:0000256" key="19">
    <source>
        <dbReference type="SAM" id="SignalP"/>
    </source>
</evidence>
<evidence type="ECO:0000256" key="1">
    <source>
        <dbReference type="ARBA" id="ARBA00004240"/>
    </source>
</evidence>
<reference evidence="20" key="2">
    <citation type="submission" date="2023-04" db="EMBL/GenBank/DDBJ databases">
        <authorList>
            <person name="Bu L."/>
            <person name="Lu L."/>
            <person name="Laidemitt M.R."/>
            <person name="Zhang S.M."/>
            <person name="Mutuku M."/>
            <person name="Mkoji G."/>
            <person name="Steinauer M."/>
            <person name="Loker E.S."/>
        </authorList>
    </citation>
    <scope>NUCLEOTIDE SEQUENCE</scope>
    <source>
        <strain evidence="20">KasaAsao</strain>
        <tissue evidence="20">Whole Snail</tissue>
    </source>
</reference>
<keyword evidence="7 19" id="KW-0732">Signal</keyword>
<dbReference type="Pfam" id="PF10250">
    <property type="entry name" value="O-FucT"/>
    <property type="match status" value="1"/>
</dbReference>
<dbReference type="GO" id="GO:0005794">
    <property type="term" value="C:Golgi apparatus"/>
    <property type="evidence" value="ECO:0007669"/>
    <property type="project" value="UniProtKB-SubCell"/>
</dbReference>
<organism evidence="20 21">
    <name type="scientific">Biomphalaria pfeifferi</name>
    <name type="common">Bloodfluke planorb</name>
    <name type="synonym">Freshwater snail</name>
    <dbReference type="NCBI Taxonomy" id="112525"/>
    <lineage>
        <taxon>Eukaryota</taxon>
        <taxon>Metazoa</taxon>
        <taxon>Spiralia</taxon>
        <taxon>Lophotrochozoa</taxon>
        <taxon>Mollusca</taxon>
        <taxon>Gastropoda</taxon>
        <taxon>Heterobranchia</taxon>
        <taxon>Euthyneura</taxon>
        <taxon>Panpulmonata</taxon>
        <taxon>Hygrophila</taxon>
        <taxon>Lymnaeoidea</taxon>
        <taxon>Planorbidae</taxon>
        <taxon>Biomphalaria</taxon>
    </lineage>
</organism>
<evidence type="ECO:0000256" key="9">
    <source>
        <dbReference type="ARBA" id="ARBA00023034"/>
    </source>
</evidence>
<evidence type="ECO:0000256" key="5">
    <source>
        <dbReference type="ARBA" id="ARBA00022676"/>
    </source>
</evidence>
<comment type="similarity">
    <text evidence="14">Belongs to the glycosyltransferase 68 family.</text>
</comment>
<evidence type="ECO:0000256" key="4">
    <source>
        <dbReference type="ARBA" id="ARBA00012196"/>
    </source>
</evidence>
<dbReference type="InterPro" id="IPR045130">
    <property type="entry name" value="OFUT2-like"/>
</dbReference>
<sequence length="436" mass="51574">MTCYSYSKAGFFIILFVLKLIELTYASELNDFEPASKFKIVIDQAKAPRYLLYDVNPGEGFNLRRDVYMRIAILARSLNVDSPWILVLPPWSRLYHWKSRDLGSQERIPWSSFFDLHSLRRFVPVMEFDEFLKISQEQIIDEVYYLQHYEEGWDKWEEKIDIRPCLQKPYHLDVKSKLWHGWFYGYGDEVAARKFECMSVMGHAGVLKPFLMTNTTARSVMLDRAETVLHDRFGDSEFWEVRRSMRFSKELRRIADDFRMFQLDSTDEQDMTMLEDDWTQMKRKPGDAIGGPYLAVHLRRADFAKVREKDVPSIKHAAKQLKKMCKKMDLQKIFVATDATSEEFAELNGNLKDFSVYRYEPTLEIKKKIKDGGVAIIDQWICAHARYFIGTRESTFSFRIQDEREILGFNPGTTFNRLCHEKDKTCEQPTRWTIKY</sequence>
<evidence type="ECO:0000313" key="20">
    <source>
        <dbReference type="EMBL" id="KAK0051758.1"/>
    </source>
</evidence>
<dbReference type="AlphaFoldDB" id="A0AAD8BD50"/>
<dbReference type="GO" id="GO:0006004">
    <property type="term" value="P:fucose metabolic process"/>
    <property type="evidence" value="ECO:0007669"/>
    <property type="project" value="UniProtKB-KW"/>
</dbReference>
<gene>
    <name evidence="20" type="ORF">Bpfe_018765</name>
</gene>
<keyword evidence="11" id="KW-0325">Glycoprotein</keyword>
<evidence type="ECO:0000256" key="2">
    <source>
        <dbReference type="ARBA" id="ARBA00004555"/>
    </source>
</evidence>
<keyword evidence="13" id="KW-0119">Carbohydrate metabolism</keyword>
<keyword evidence="9" id="KW-0333">Golgi apparatus</keyword>
<dbReference type="FunFam" id="3.40.50.11350:FF:000002">
    <property type="entry name" value="GDP-fucose protein O-fucosyltransferase 2"/>
    <property type="match status" value="1"/>
</dbReference>
<keyword evidence="10" id="KW-1015">Disulfide bond</keyword>
<evidence type="ECO:0000256" key="10">
    <source>
        <dbReference type="ARBA" id="ARBA00023157"/>
    </source>
</evidence>
<dbReference type="FunFam" id="3.40.50.11340:FF:000007">
    <property type="entry name" value="GDP-fucose protein O-fucosyltransferase 2"/>
    <property type="match status" value="1"/>
</dbReference>
<accession>A0AAD8BD50</accession>
<dbReference type="Gene3D" id="3.40.50.11340">
    <property type="match status" value="1"/>
</dbReference>
<comment type="catalytic activity">
    <reaction evidence="18">
        <text>L-seryl-[protein] + GDP-beta-L-fucose = 3-O-(alpha-L-fucosyl)-L-seryl-[protein] + GDP + H(+)</text>
        <dbReference type="Rhea" id="RHEA:63644"/>
        <dbReference type="Rhea" id="RHEA-COMP:9863"/>
        <dbReference type="Rhea" id="RHEA-COMP:17914"/>
        <dbReference type="ChEBI" id="CHEBI:15378"/>
        <dbReference type="ChEBI" id="CHEBI:29999"/>
        <dbReference type="ChEBI" id="CHEBI:57273"/>
        <dbReference type="ChEBI" id="CHEBI:58189"/>
        <dbReference type="ChEBI" id="CHEBI:189632"/>
        <dbReference type="EC" id="2.4.1.221"/>
    </reaction>
    <physiologicalReaction direction="left-to-right" evidence="18">
        <dbReference type="Rhea" id="RHEA:63645"/>
    </physiologicalReaction>
</comment>
<keyword evidence="21" id="KW-1185">Reference proteome</keyword>
<evidence type="ECO:0000256" key="15">
    <source>
        <dbReference type="ARBA" id="ARBA00026232"/>
    </source>
</evidence>
<keyword evidence="5" id="KW-0328">Glycosyltransferase</keyword>
<evidence type="ECO:0000256" key="3">
    <source>
        <dbReference type="ARBA" id="ARBA00004922"/>
    </source>
</evidence>
<dbReference type="Proteomes" id="UP001233172">
    <property type="component" value="Unassembled WGS sequence"/>
</dbReference>
<evidence type="ECO:0000256" key="6">
    <source>
        <dbReference type="ARBA" id="ARBA00022679"/>
    </source>
</evidence>
<keyword evidence="12" id="KW-0294">Fucose metabolism</keyword>
<dbReference type="GO" id="GO:0005783">
    <property type="term" value="C:endoplasmic reticulum"/>
    <property type="evidence" value="ECO:0007669"/>
    <property type="project" value="UniProtKB-SubCell"/>
</dbReference>
<evidence type="ECO:0000256" key="18">
    <source>
        <dbReference type="ARBA" id="ARBA00048647"/>
    </source>
</evidence>
<reference evidence="20" key="1">
    <citation type="journal article" date="2023" name="PLoS Negl. Trop. Dis.">
        <title>A genome sequence for Biomphalaria pfeifferi, the major vector snail for the human-infecting parasite Schistosoma mansoni.</title>
        <authorList>
            <person name="Bu L."/>
            <person name="Lu L."/>
            <person name="Laidemitt M.R."/>
            <person name="Zhang S.M."/>
            <person name="Mutuku M."/>
            <person name="Mkoji G."/>
            <person name="Steinauer M."/>
            <person name="Loker E.S."/>
        </authorList>
    </citation>
    <scope>NUCLEOTIDE SEQUENCE</scope>
    <source>
        <strain evidence="20">KasaAsao</strain>
    </source>
</reference>
<evidence type="ECO:0000256" key="14">
    <source>
        <dbReference type="ARBA" id="ARBA00025803"/>
    </source>
</evidence>
<evidence type="ECO:0000256" key="12">
    <source>
        <dbReference type="ARBA" id="ARBA00023253"/>
    </source>
</evidence>
<comment type="caution">
    <text evidence="20">The sequence shown here is derived from an EMBL/GenBank/DDBJ whole genome shotgun (WGS) entry which is preliminary data.</text>
</comment>
<dbReference type="GO" id="GO:0046922">
    <property type="term" value="F:peptide-O-fucosyltransferase activity"/>
    <property type="evidence" value="ECO:0007669"/>
    <property type="project" value="UniProtKB-EC"/>
</dbReference>
<evidence type="ECO:0000313" key="21">
    <source>
        <dbReference type="Proteomes" id="UP001233172"/>
    </source>
</evidence>
<keyword evidence="6" id="KW-0808">Transferase</keyword>
<evidence type="ECO:0000256" key="13">
    <source>
        <dbReference type="ARBA" id="ARBA00023277"/>
    </source>
</evidence>
<name>A0AAD8BD50_BIOPF</name>
<dbReference type="PANTHER" id="PTHR13398:SF0">
    <property type="entry name" value="GDP-FUCOSE PROTEIN O-FUCOSYLTRANSFERASE 2"/>
    <property type="match status" value="1"/>
</dbReference>
<comment type="subcellular location">
    <subcellularLocation>
        <location evidence="1">Endoplasmic reticulum</location>
    </subcellularLocation>
    <subcellularLocation>
        <location evidence="2">Golgi apparatus</location>
    </subcellularLocation>
</comment>
<proteinExistence type="inferred from homology"/>
<comment type="pathway">
    <text evidence="3">Protein modification; protein glycosylation.</text>
</comment>
<dbReference type="EMBL" id="JASAOG010000100">
    <property type="protein sequence ID" value="KAK0051758.1"/>
    <property type="molecule type" value="Genomic_DNA"/>
</dbReference>
<protein>
    <recommendedName>
        <fullName evidence="15">GDP-fucose protein O-fucosyltransferase 2</fullName>
        <ecNumber evidence="4">2.4.1.221</ecNumber>
    </recommendedName>
    <alternativeName>
        <fullName evidence="16">Peptide-O-fucosyltransferase 2</fullName>
    </alternativeName>
</protein>
<feature type="signal peptide" evidence="19">
    <location>
        <begin position="1"/>
        <end position="26"/>
    </location>
</feature>
<evidence type="ECO:0000256" key="16">
    <source>
        <dbReference type="ARBA" id="ARBA00033083"/>
    </source>
</evidence>
<dbReference type="CDD" id="cd11298">
    <property type="entry name" value="O-FucT-2"/>
    <property type="match status" value="1"/>
</dbReference>
<dbReference type="InterPro" id="IPR019378">
    <property type="entry name" value="GDP-Fuc_O-FucTrfase"/>
</dbReference>
<dbReference type="Gene3D" id="3.40.50.11350">
    <property type="match status" value="1"/>
</dbReference>
<keyword evidence="8" id="KW-0256">Endoplasmic reticulum</keyword>
<comment type="catalytic activity">
    <reaction evidence="17">
        <text>L-threonyl-[protein] + GDP-beta-L-fucose = 3-O-(alpha-L-fucosyl)-L-threonyl-[protein] + GDP + H(+)</text>
        <dbReference type="Rhea" id="RHEA:70491"/>
        <dbReference type="Rhea" id="RHEA-COMP:11060"/>
        <dbReference type="Rhea" id="RHEA-COMP:17915"/>
        <dbReference type="ChEBI" id="CHEBI:15378"/>
        <dbReference type="ChEBI" id="CHEBI:30013"/>
        <dbReference type="ChEBI" id="CHEBI:57273"/>
        <dbReference type="ChEBI" id="CHEBI:58189"/>
        <dbReference type="ChEBI" id="CHEBI:189631"/>
        <dbReference type="EC" id="2.4.1.221"/>
    </reaction>
    <physiologicalReaction direction="left-to-right" evidence="17">
        <dbReference type="Rhea" id="RHEA:70492"/>
    </physiologicalReaction>
</comment>